<keyword evidence="11" id="KW-1185">Reference proteome</keyword>
<dbReference type="RefSeq" id="XP_038779076.1">
    <property type="nucleotide sequence ID" value="XM_038923148.1"/>
</dbReference>
<dbReference type="Gene3D" id="2.40.50.960">
    <property type="match status" value="1"/>
</dbReference>
<feature type="domain" description="Shelterin complex subunit TPP1/Est3" evidence="9">
    <location>
        <begin position="63"/>
        <end position="158"/>
    </location>
</feature>
<sequence>MPKINRPPKTIDTNAFLTNWLTPYLVIPETTRTFKPSDHTDQGRVLKILSVERRAQKDGLYRVQNGLKVIVCDANVKVFAVLTPDAICQYENTERCRVTKSLINSEILVYDLGVKFIEESDALRDYGFRVTGDREHEGELRRYATIYIERFELFSRDRCMPRDEGMIPFLYGCIKYRNRYFLEYLGETYDDLNSV</sequence>
<protein>
    <recommendedName>
        <fullName evidence="7">Telomere replication protein EST3</fullName>
    </recommendedName>
</protein>
<dbReference type="GO" id="GO:0005697">
    <property type="term" value="C:telomerase holoenzyme complex"/>
    <property type="evidence" value="ECO:0007669"/>
    <property type="project" value="InterPro"/>
</dbReference>
<dbReference type="EMBL" id="CP064814">
    <property type="protein sequence ID" value="QPG75511.1"/>
    <property type="molecule type" value="Genomic_DNA"/>
</dbReference>
<evidence type="ECO:0000259" key="9">
    <source>
        <dbReference type="Pfam" id="PF10341"/>
    </source>
</evidence>
<dbReference type="GO" id="GO:0042162">
    <property type="term" value="F:telomeric DNA binding"/>
    <property type="evidence" value="ECO:0007669"/>
    <property type="project" value="InterPro"/>
</dbReference>
<dbReference type="KEGG" id="bnn:FOA43_002866"/>
<evidence type="ECO:0000313" key="10">
    <source>
        <dbReference type="EMBL" id="QPG75511.1"/>
    </source>
</evidence>
<keyword evidence="3" id="KW-0158">Chromosome</keyword>
<accession>A0A875S196</accession>
<name>A0A875S196_EENNA</name>
<dbReference type="OrthoDB" id="3986950at2759"/>
<comment type="subcellular location">
    <subcellularLocation>
        <location evidence="2">Chromosome</location>
        <location evidence="2">Telomere</location>
    </subcellularLocation>
    <subcellularLocation>
        <location evidence="1">Nucleus</location>
    </subcellularLocation>
</comment>
<evidence type="ECO:0000256" key="3">
    <source>
        <dbReference type="ARBA" id="ARBA00022454"/>
    </source>
</evidence>
<evidence type="ECO:0000313" key="11">
    <source>
        <dbReference type="Proteomes" id="UP000662931"/>
    </source>
</evidence>
<evidence type="ECO:0000256" key="5">
    <source>
        <dbReference type="ARBA" id="ARBA00023242"/>
    </source>
</evidence>
<comment type="similarity">
    <text evidence="6">Belongs to the EST3 family.</text>
</comment>
<reference evidence="10" key="1">
    <citation type="submission" date="2020-10" db="EMBL/GenBank/DDBJ databases">
        <authorList>
            <person name="Roach M.J.R."/>
        </authorList>
    </citation>
    <scope>NUCLEOTIDE SEQUENCE</scope>
    <source>
        <strain evidence="10">CBS 1945</strain>
    </source>
</reference>
<keyword evidence="5" id="KW-0539">Nucleus</keyword>
<dbReference type="GeneID" id="62196267"/>
<gene>
    <name evidence="10" type="ORF">FOA43_002866</name>
</gene>
<dbReference type="GO" id="GO:0007004">
    <property type="term" value="P:telomere maintenance via telomerase"/>
    <property type="evidence" value="ECO:0007669"/>
    <property type="project" value="InterPro"/>
</dbReference>
<evidence type="ECO:0000256" key="4">
    <source>
        <dbReference type="ARBA" id="ARBA00022895"/>
    </source>
</evidence>
<dbReference type="Pfam" id="PF10341">
    <property type="entry name" value="TPP1"/>
    <property type="match status" value="1"/>
</dbReference>
<evidence type="ECO:0000256" key="1">
    <source>
        <dbReference type="ARBA" id="ARBA00004123"/>
    </source>
</evidence>
<evidence type="ECO:0000256" key="2">
    <source>
        <dbReference type="ARBA" id="ARBA00004574"/>
    </source>
</evidence>
<dbReference type="InterPro" id="IPR019437">
    <property type="entry name" value="TPP1/Est3"/>
</dbReference>
<evidence type="ECO:0000256" key="7">
    <source>
        <dbReference type="ARBA" id="ARBA00023906"/>
    </source>
</evidence>
<evidence type="ECO:0000256" key="6">
    <source>
        <dbReference type="ARBA" id="ARBA00023777"/>
    </source>
</evidence>
<keyword evidence="4" id="KW-0779">Telomere</keyword>
<proteinExistence type="inferred from homology"/>
<comment type="function">
    <text evidence="8">Component of the telomerase complex involved in telomere replication. Stimulates RNA/DNA heteroduplex unwinding which favors the telomere replication by the telomerase.</text>
</comment>
<dbReference type="GO" id="GO:0000781">
    <property type="term" value="C:chromosome, telomeric region"/>
    <property type="evidence" value="ECO:0007669"/>
    <property type="project" value="UniProtKB-SubCell"/>
</dbReference>
<evidence type="ECO:0000256" key="8">
    <source>
        <dbReference type="ARBA" id="ARBA00024878"/>
    </source>
</evidence>
<organism evidence="10 11">
    <name type="scientific">Eeniella nana</name>
    <name type="common">Yeast</name>
    <name type="synonym">Brettanomyces nanus</name>
    <dbReference type="NCBI Taxonomy" id="13502"/>
    <lineage>
        <taxon>Eukaryota</taxon>
        <taxon>Fungi</taxon>
        <taxon>Dikarya</taxon>
        <taxon>Ascomycota</taxon>
        <taxon>Saccharomycotina</taxon>
        <taxon>Pichiomycetes</taxon>
        <taxon>Pichiales</taxon>
        <taxon>Pichiaceae</taxon>
        <taxon>Brettanomyces</taxon>
    </lineage>
</organism>
<dbReference type="Proteomes" id="UP000662931">
    <property type="component" value="Chromosome 3"/>
</dbReference>
<dbReference type="AlphaFoldDB" id="A0A875S196"/>